<keyword evidence="4 7" id="KW-0472">Membrane</keyword>
<evidence type="ECO:0000313" key="9">
    <source>
        <dbReference type="Proteomes" id="UP000034246"/>
    </source>
</evidence>
<evidence type="ECO:0000256" key="6">
    <source>
        <dbReference type="ARBA" id="ARBA00023316"/>
    </source>
</evidence>
<dbReference type="AlphaFoldDB" id="A0A0G0QH91"/>
<dbReference type="EMBL" id="LBWP01000028">
    <property type="protein sequence ID" value="KKR09770.1"/>
    <property type="molecule type" value="Genomic_DNA"/>
</dbReference>
<dbReference type="PANTHER" id="PTHR30518:SF2">
    <property type="entry name" value="ENDOLYTIC MUREIN TRANSGLYCOSYLASE"/>
    <property type="match status" value="1"/>
</dbReference>
<dbReference type="Pfam" id="PF02618">
    <property type="entry name" value="YceG"/>
    <property type="match status" value="1"/>
</dbReference>
<dbReference type="STRING" id="1618550.UT39_C0028G0004"/>
<comment type="function">
    <text evidence="7">Functions as a peptidoglycan terminase that cleaves nascent peptidoglycan strands endolytically to terminate their elongation.</text>
</comment>
<keyword evidence="1 7" id="KW-1003">Cell membrane</keyword>
<keyword evidence="6 7" id="KW-0961">Cell wall biogenesis/degradation</keyword>
<dbReference type="GO" id="GO:0008932">
    <property type="term" value="F:lytic endotransglycosylase activity"/>
    <property type="evidence" value="ECO:0007669"/>
    <property type="project" value="UniProtKB-UniRule"/>
</dbReference>
<keyword evidence="5 7" id="KW-0456">Lyase</keyword>
<evidence type="ECO:0000256" key="4">
    <source>
        <dbReference type="ARBA" id="ARBA00023136"/>
    </source>
</evidence>
<keyword evidence="2 7" id="KW-0812">Transmembrane</keyword>
<dbReference type="PANTHER" id="PTHR30518">
    <property type="entry name" value="ENDOLYTIC MUREIN TRANSGLYCOSYLASE"/>
    <property type="match status" value="1"/>
</dbReference>
<protein>
    <recommendedName>
        <fullName evidence="7">Endolytic murein transglycosylase</fullName>
        <ecNumber evidence="7">4.2.2.29</ecNumber>
    </recommendedName>
    <alternativeName>
        <fullName evidence="7">Peptidoglycan lytic transglycosylase</fullName>
    </alternativeName>
    <alternativeName>
        <fullName evidence="7">Peptidoglycan polymerization terminase</fullName>
    </alternativeName>
</protein>
<dbReference type="GO" id="GO:0005886">
    <property type="term" value="C:plasma membrane"/>
    <property type="evidence" value="ECO:0007669"/>
    <property type="project" value="UniProtKB-UniRule"/>
</dbReference>
<comment type="catalytic activity">
    <reaction evidence="7">
        <text>a peptidoglycan chain = a peptidoglycan chain with N-acetyl-1,6-anhydromuramyl-[peptide] at the reducing end + a peptidoglycan chain with N-acetylglucosamine at the non-reducing end.</text>
        <dbReference type="EC" id="4.2.2.29"/>
    </reaction>
</comment>
<dbReference type="GO" id="GO:0009252">
    <property type="term" value="P:peptidoglycan biosynthetic process"/>
    <property type="evidence" value="ECO:0007669"/>
    <property type="project" value="UniProtKB-UniRule"/>
</dbReference>
<dbReference type="GO" id="GO:0071555">
    <property type="term" value="P:cell wall organization"/>
    <property type="evidence" value="ECO:0007669"/>
    <property type="project" value="UniProtKB-KW"/>
</dbReference>
<accession>A0A0G0QH91</accession>
<reference evidence="8 9" key="1">
    <citation type="journal article" date="2015" name="Nature">
        <title>rRNA introns, odd ribosomes, and small enigmatic genomes across a large radiation of phyla.</title>
        <authorList>
            <person name="Brown C.T."/>
            <person name="Hug L.A."/>
            <person name="Thomas B.C."/>
            <person name="Sharon I."/>
            <person name="Castelle C.J."/>
            <person name="Singh A."/>
            <person name="Wilkins M.J."/>
            <person name="Williams K.H."/>
            <person name="Banfield J.F."/>
        </authorList>
    </citation>
    <scope>NUCLEOTIDE SEQUENCE [LARGE SCALE GENOMIC DNA]</scope>
</reference>
<comment type="similarity">
    <text evidence="7">Belongs to the transglycosylase MltG family.</text>
</comment>
<dbReference type="InterPro" id="IPR003770">
    <property type="entry name" value="MLTG-like"/>
</dbReference>
<evidence type="ECO:0000256" key="3">
    <source>
        <dbReference type="ARBA" id="ARBA00022989"/>
    </source>
</evidence>
<keyword evidence="3 7" id="KW-1133">Transmembrane helix</keyword>
<sequence length="323" mass="36782">MKKVLLILSFSLTPIIIFSLLWFLIGPVGNSDKLEVFTVPQETGNFSVVDSLYEQKFIRNKSAFNFLLQNLARGKEVKSGGYRLSQKMNAWQVLEKITGKQDLFWLTISYCPRKEQVGEKLAQTLGWGQEQLNNWNSLYKKDNSEYFEGVYYPDTYMLPADESPEQISKRFLGNFNEKFAPLSDGFLAKNIKWTTGLKIASLIAREAAGAQDMKLISGIIWNRLNDGMPLQIDATMQYTLGKNEDGSWWGNIDISQKQSDSPYNSYKYKGLPPTPICSPSVTAIEAALNPEETDCLFYLHDSSSQIHCAKTYQEHLSNIRKYL</sequence>
<dbReference type="PATRIC" id="fig|1618550.3.peg.1153"/>
<name>A0A0G0QH91_9BACT</name>
<feature type="site" description="Important for catalytic activity" evidence="7">
    <location>
        <position position="206"/>
    </location>
</feature>
<dbReference type="HAMAP" id="MF_02065">
    <property type="entry name" value="MltG"/>
    <property type="match status" value="1"/>
</dbReference>
<evidence type="ECO:0000256" key="1">
    <source>
        <dbReference type="ARBA" id="ARBA00022475"/>
    </source>
</evidence>
<evidence type="ECO:0000313" key="8">
    <source>
        <dbReference type="EMBL" id="KKR09770.1"/>
    </source>
</evidence>
<dbReference type="Gene3D" id="3.30.1490.480">
    <property type="entry name" value="Endolytic murein transglycosylase"/>
    <property type="match status" value="1"/>
</dbReference>
<evidence type="ECO:0000256" key="2">
    <source>
        <dbReference type="ARBA" id="ARBA00022692"/>
    </source>
</evidence>
<comment type="caution">
    <text evidence="8">The sequence shown here is derived from an EMBL/GenBank/DDBJ whole genome shotgun (WGS) entry which is preliminary data.</text>
</comment>
<proteinExistence type="inferred from homology"/>
<evidence type="ECO:0000256" key="5">
    <source>
        <dbReference type="ARBA" id="ARBA00023239"/>
    </source>
</evidence>
<dbReference type="EC" id="4.2.2.29" evidence="7"/>
<dbReference type="NCBIfam" id="TIGR00247">
    <property type="entry name" value="endolytic transglycosylase MltG"/>
    <property type="match status" value="1"/>
</dbReference>
<evidence type="ECO:0000256" key="7">
    <source>
        <dbReference type="HAMAP-Rule" id="MF_02065"/>
    </source>
</evidence>
<organism evidence="8 9">
    <name type="scientific">Candidatus Woesebacteria bacterium GW2011_GWA1_39_21</name>
    <dbReference type="NCBI Taxonomy" id="1618550"/>
    <lineage>
        <taxon>Bacteria</taxon>
        <taxon>Candidatus Woeseibacteriota</taxon>
    </lineage>
</organism>
<dbReference type="Proteomes" id="UP000034246">
    <property type="component" value="Unassembled WGS sequence"/>
</dbReference>
<gene>
    <name evidence="7" type="primary">mltG</name>
    <name evidence="8" type="ORF">UT39_C0028G0004</name>
</gene>